<dbReference type="RefSeq" id="XP_058310875.1">
    <property type="nucleotide sequence ID" value="XM_058451413.1"/>
</dbReference>
<evidence type="ECO:0000313" key="2">
    <source>
        <dbReference type="Proteomes" id="UP001150904"/>
    </source>
</evidence>
<dbReference type="GeneID" id="83178714"/>
<protein>
    <submittedName>
        <fullName evidence="1">Uncharacterized protein</fullName>
    </submittedName>
</protein>
<keyword evidence="2" id="KW-1185">Reference proteome</keyword>
<dbReference type="Proteomes" id="UP001150904">
    <property type="component" value="Unassembled WGS sequence"/>
</dbReference>
<dbReference type="AlphaFoldDB" id="A0A9W9T8R7"/>
<reference evidence="1" key="2">
    <citation type="journal article" date="2023" name="IMA Fungus">
        <title>Comparative genomic study of the Penicillium genus elucidates a diverse pangenome and 15 lateral gene transfer events.</title>
        <authorList>
            <person name="Petersen C."/>
            <person name="Sorensen T."/>
            <person name="Nielsen M.R."/>
            <person name="Sondergaard T.E."/>
            <person name="Sorensen J.L."/>
            <person name="Fitzpatrick D.A."/>
            <person name="Frisvad J.C."/>
            <person name="Nielsen K.L."/>
        </authorList>
    </citation>
    <scope>NUCLEOTIDE SEQUENCE</scope>
    <source>
        <strain evidence="1">IBT 15544</strain>
    </source>
</reference>
<reference evidence="1" key="1">
    <citation type="submission" date="2022-12" db="EMBL/GenBank/DDBJ databases">
        <authorList>
            <person name="Petersen C."/>
        </authorList>
    </citation>
    <scope>NUCLEOTIDE SEQUENCE</scope>
    <source>
        <strain evidence="1">IBT 15544</strain>
    </source>
</reference>
<dbReference type="EMBL" id="JAPQKR010000008">
    <property type="protein sequence ID" value="KAJ5212705.1"/>
    <property type="molecule type" value="Genomic_DNA"/>
</dbReference>
<accession>A0A9W9T8R7</accession>
<proteinExistence type="predicted"/>
<gene>
    <name evidence="1" type="ORF">N7498_004351</name>
</gene>
<comment type="caution">
    <text evidence="1">The sequence shown here is derived from an EMBL/GenBank/DDBJ whole genome shotgun (WGS) entry which is preliminary data.</text>
</comment>
<evidence type="ECO:0000313" key="1">
    <source>
        <dbReference type="EMBL" id="KAJ5212705.1"/>
    </source>
</evidence>
<sequence length="97" mass="10883">MSRSSGDPEAIRRALERARDCETGSVDDHTTTILEAAIAELWSRISAAPQTYVPSPDEFALLNYFLERYRGSAVAQGAVRRFWDNYHGPPNVDGRKK</sequence>
<dbReference type="OrthoDB" id="5302289at2759"/>
<name>A0A9W9T8R7_9EURO</name>
<organism evidence="1 2">
    <name type="scientific">Penicillium cinerascens</name>
    <dbReference type="NCBI Taxonomy" id="70096"/>
    <lineage>
        <taxon>Eukaryota</taxon>
        <taxon>Fungi</taxon>
        <taxon>Dikarya</taxon>
        <taxon>Ascomycota</taxon>
        <taxon>Pezizomycotina</taxon>
        <taxon>Eurotiomycetes</taxon>
        <taxon>Eurotiomycetidae</taxon>
        <taxon>Eurotiales</taxon>
        <taxon>Aspergillaceae</taxon>
        <taxon>Penicillium</taxon>
    </lineage>
</organism>